<accession>A0A699Q5S1</accession>
<evidence type="ECO:0000313" key="1">
    <source>
        <dbReference type="EMBL" id="GFC60823.1"/>
    </source>
</evidence>
<comment type="caution">
    <text evidence="1">The sequence shown here is derived from an EMBL/GenBank/DDBJ whole genome shotgun (WGS) entry which is preliminary data.</text>
</comment>
<name>A0A699Q5S1_TANCI</name>
<organism evidence="1">
    <name type="scientific">Tanacetum cinerariifolium</name>
    <name type="common">Dalmatian daisy</name>
    <name type="synonym">Chrysanthemum cinerariifolium</name>
    <dbReference type="NCBI Taxonomy" id="118510"/>
    <lineage>
        <taxon>Eukaryota</taxon>
        <taxon>Viridiplantae</taxon>
        <taxon>Streptophyta</taxon>
        <taxon>Embryophyta</taxon>
        <taxon>Tracheophyta</taxon>
        <taxon>Spermatophyta</taxon>
        <taxon>Magnoliopsida</taxon>
        <taxon>eudicotyledons</taxon>
        <taxon>Gunneridae</taxon>
        <taxon>Pentapetalae</taxon>
        <taxon>asterids</taxon>
        <taxon>campanulids</taxon>
        <taxon>Asterales</taxon>
        <taxon>Asteraceae</taxon>
        <taxon>Asteroideae</taxon>
        <taxon>Anthemideae</taxon>
        <taxon>Anthemidinae</taxon>
        <taxon>Tanacetum</taxon>
    </lineage>
</organism>
<dbReference type="EMBL" id="BKCJ010987008">
    <property type="protein sequence ID" value="GFC60823.1"/>
    <property type="molecule type" value="Genomic_DNA"/>
</dbReference>
<protein>
    <submittedName>
        <fullName evidence="1">Uncharacterized protein</fullName>
    </submittedName>
</protein>
<reference evidence="1" key="1">
    <citation type="journal article" date="2019" name="Sci. Rep.">
        <title>Draft genome of Tanacetum cinerariifolium, the natural source of mosquito coil.</title>
        <authorList>
            <person name="Yamashiro T."/>
            <person name="Shiraishi A."/>
            <person name="Satake H."/>
            <person name="Nakayama K."/>
        </authorList>
    </citation>
    <scope>NUCLEOTIDE SEQUENCE</scope>
</reference>
<dbReference type="AlphaFoldDB" id="A0A699Q5S1"/>
<proteinExistence type="predicted"/>
<sequence length="104" mass="9775">MALRKLLSRPPRAALASRFLSCGAWLASLSSFLVILCKAKRCTKLSLGAVAALGAEAATAGATAAGATAASGVALAGCPATGAAATGATGAAVTVAEASLATGT</sequence>
<gene>
    <name evidence="1" type="ORF">Tci_832793</name>
</gene>